<evidence type="ECO:0000313" key="1">
    <source>
        <dbReference type="EMBL" id="VDI74993.1"/>
    </source>
</evidence>
<reference evidence="1" key="1">
    <citation type="submission" date="2018-11" db="EMBL/GenBank/DDBJ databases">
        <authorList>
            <person name="Alioto T."/>
            <person name="Alioto T."/>
        </authorList>
    </citation>
    <scope>NUCLEOTIDE SEQUENCE</scope>
</reference>
<gene>
    <name evidence="1" type="ORF">MGAL_10B082739</name>
</gene>
<protein>
    <submittedName>
        <fullName evidence="1">Uncharacterized protein</fullName>
    </submittedName>
</protein>
<comment type="caution">
    <text evidence="1">The sequence shown here is derived from an EMBL/GenBank/DDBJ whole genome shotgun (WGS) entry which is preliminary data.</text>
</comment>
<proteinExistence type="predicted"/>
<organism evidence="1 2">
    <name type="scientific">Mytilus galloprovincialis</name>
    <name type="common">Mediterranean mussel</name>
    <dbReference type="NCBI Taxonomy" id="29158"/>
    <lineage>
        <taxon>Eukaryota</taxon>
        <taxon>Metazoa</taxon>
        <taxon>Spiralia</taxon>
        <taxon>Lophotrochozoa</taxon>
        <taxon>Mollusca</taxon>
        <taxon>Bivalvia</taxon>
        <taxon>Autobranchia</taxon>
        <taxon>Pteriomorphia</taxon>
        <taxon>Mytilida</taxon>
        <taxon>Mytiloidea</taxon>
        <taxon>Mytilidae</taxon>
        <taxon>Mytilinae</taxon>
        <taxon>Mytilus</taxon>
    </lineage>
</organism>
<accession>A0A8B6H669</accession>
<dbReference type="SUPFAM" id="SSF101898">
    <property type="entry name" value="NHL repeat"/>
    <property type="match status" value="1"/>
</dbReference>
<dbReference type="EMBL" id="UYJE01009619">
    <property type="protein sequence ID" value="VDI74993.1"/>
    <property type="molecule type" value="Genomic_DNA"/>
</dbReference>
<evidence type="ECO:0000313" key="2">
    <source>
        <dbReference type="Proteomes" id="UP000596742"/>
    </source>
</evidence>
<sequence length="363" mass="41723">MNELTLHATELQTFLHAQTMQKEIERQNEFLESLKKNKQIGIINLTFFISPFISSLTEHLDSFVTVLVNAGCQTIFFKSGDQTEAQLFHRTIDDEDNFFIEIKSSFTCCFSESCALLPNAQIVHIAQGRTSLHVSDFNGSNRREIKLPEEAWGVVHINDNVVAVTFFERKMVAFIEMGKGNIIKKFKVKDHCHGIKFFKDKFLLYLIGSEYVYLYTKNGRLLNKIKVPIDICVRVALNDNRFFCIDSMKNIHCCDFYGSFIWTYKNYRHHSLAEIIADEHGVIYAACSYGDYIASVSRKGNYSKDLLSYDWCETWGCTSGHIGYRNVEIDICNSTKELLVCRVDPKGSSISVYDIKYKVQTLV</sequence>
<dbReference type="AlphaFoldDB" id="A0A8B6H669"/>
<dbReference type="OrthoDB" id="10364394at2759"/>
<name>A0A8B6H669_MYTGA</name>
<dbReference type="Proteomes" id="UP000596742">
    <property type="component" value="Unassembled WGS sequence"/>
</dbReference>
<keyword evidence="2" id="KW-1185">Reference proteome</keyword>